<reference evidence="2 3" key="1">
    <citation type="submission" date="2015-10" db="EMBL/GenBank/DDBJ databases">
        <title>Genome analyses suggest a sexual origin of heterokaryosis in a supposedly ancient asexual fungus.</title>
        <authorList>
            <person name="Ropars J."/>
            <person name="Sedzielewska K."/>
            <person name="Noel J."/>
            <person name="Charron P."/>
            <person name="Farinelli L."/>
            <person name="Marton T."/>
            <person name="Kruger M."/>
            <person name="Pelin A."/>
            <person name="Brachmann A."/>
            <person name="Corradi N."/>
        </authorList>
    </citation>
    <scope>NUCLEOTIDE SEQUENCE [LARGE SCALE GENOMIC DNA]</scope>
    <source>
        <strain evidence="2 3">A4</strain>
    </source>
</reference>
<name>A0A2I1HS73_9GLOM</name>
<dbReference type="EMBL" id="LLXI01005796">
    <property type="protein sequence ID" value="PKY61739.1"/>
    <property type="molecule type" value="Genomic_DNA"/>
</dbReference>
<protein>
    <submittedName>
        <fullName evidence="2">Uncharacterized protein</fullName>
    </submittedName>
</protein>
<comment type="caution">
    <text evidence="2">The sequence shown here is derived from an EMBL/GenBank/DDBJ whole genome shotgun (WGS) entry which is preliminary data.</text>
</comment>
<proteinExistence type="predicted"/>
<evidence type="ECO:0000313" key="2">
    <source>
        <dbReference type="EMBL" id="PKY61739.1"/>
    </source>
</evidence>
<evidence type="ECO:0000313" key="3">
    <source>
        <dbReference type="Proteomes" id="UP000234323"/>
    </source>
</evidence>
<organism evidence="2 3">
    <name type="scientific">Rhizophagus irregularis</name>
    <dbReference type="NCBI Taxonomy" id="588596"/>
    <lineage>
        <taxon>Eukaryota</taxon>
        <taxon>Fungi</taxon>
        <taxon>Fungi incertae sedis</taxon>
        <taxon>Mucoromycota</taxon>
        <taxon>Glomeromycotina</taxon>
        <taxon>Glomeromycetes</taxon>
        <taxon>Glomerales</taxon>
        <taxon>Glomeraceae</taxon>
        <taxon>Rhizophagus</taxon>
    </lineage>
</organism>
<dbReference type="VEuPathDB" id="FungiDB:FUN_020387"/>
<feature type="region of interest" description="Disordered" evidence="1">
    <location>
        <begin position="47"/>
        <end position="71"/>
    </location>
</feature>
<keyword evidence="3" id="KW-1185">Reference proteome</keyword>
<gene>
    <name evidence="2" type="ORF">RhiirA4_487129</name>
</gene>
<sequence>MKQSDNIISKKFQLNFSQLNINKNESCQINISQLNINENESSQINISQLNDNEDSQNSESGSKRKNYSSGD</sequence>
<dbReference type="AlphaFoldDB" id="A0A2I1HS73"/>
<dbReference type="Proteomes" id="UP000234323">
    <property type="component" value="Unassembled WGS sequence"/>
</dbReference>
<accession>A0A2I1HS73</accession>
<evidence type="ECO:0000256" key="1">
    <source>
        <dbReference type="SAM" id="MobiDB-lite"/>
    </source>
</evidence>